<evidence type="ECO:0000256" key="8">
    <source>
        <dbReference type="ARBA" id="ARBA00022989"/>
    </source>
</evidence>
<keyword evidence="10" id="KW-1015">Disulfide bond</keyword>
<dbReference type="Gene3D" id="2.60.40.60">
    <property type="entry name" value="Cadherins"/>
    <property type="match status" value="9"/>
</dbReference>
<evidence type="ECO:0000256" key="10">
    <source>
        <dbReference type="ARBA" id="ARBA00023157"/>
    </source>
</evidence>
<dbReference type="GO" id="GO:0008104">
    <property type="term" value="P:intracellular protein localization"/>
    <property type="evidence" value="ECO:0007669"/>
    <property type="project" value="UniProtKB-ARBA"/>
</dbReference>
<dbReference type="GO" id="GO:0005886">
    <property type="term" value="C:plasma membrane"/>
    <property type="evidence" value="ECO:0007669"/>
    <property type="project" value="UniProtKB-SubCell"/>
</dbReference>
<feature type="domain" description="Cadherin" evidence="17">
    <location>
        <begin position="494"/>
        <end position="599"/>
    </location>
</feature>
<dbReference type="FunFam" id="2.60.40.60:FF:000020">
    <property type="entry name" value="Dachsous cadherin-related 1b"/>
    <property type="match status" value="3"/>
</dbReference>
<evidence type="ECO:0000256" key="15">
    <source>
        <dbReference type="SAM" id="MobiDB-lite"/>
    </source>
</evidence>
<dbReference type="PANTHER" id="PTHR24026:SF126">
    <property type="entry name" value="PROTOCADHERIN FAT 4"/>
    <property type="match status" value="1"/>
</dbReference>
<evidence type="ECO:0000256" key="1">
    <source>
        <dbReference type="ARBA" id="ARBA00004167"/>
    </source>
</evidence>
<evidence type="ECO:0000256" key="4">
    <source>
        <dbReference type="ARBA" id="ARBA00022729"/>
    </source>
</evidence>
<feature type="domain" description="Cadherin" evidence="17">
    <location>
        <begin position="183"/>
        <end position="288"/>
    </location>
</feature>
<evidence type="ECO:0000256" key="5">
    <source>
        <dbReference type="ARBA" id="ARBA00022737"/>
    </source>
</evidence>
<feature type="domain" description="Cadherin" evidence="17">
    <location>
        <begin position="77"/>
        <end position="182"/>
    </location>
</feature>
<dbReference type="Proteomes" id="UP001187531">
    <property type="component" value="Unassembled WGS sequence"/>
</dbReference>
<dbReference type="InterPro" id="IPR002126">
    <property type="entry name" value="Cadherin-like_dom"/>
</dbReference>
<dbReference type="Pfam" id="PF00028">
    <property type="entry name" value="Cadherin"/>
    <property type="match status" value="8"/>
</dbReference>
<dbReference type="SUPFAM" id="SSF49313">
    <property type="entry name" value="Cadherin-like"/>
    <property type="match status" value="9"/>
</dbReference>
<dbReference type="SMART" id="SM00112">
    <property type="entry name" value="CA"/>
    <property type="match status" value="9"/>
</dbReference>
<feature type="domain" description="Cadherin" evidence="17">
    <location>
        <begin position="12"/>
        <end position="74"/>
    </location>
</feature>
<dbReference type="GO" id="GO:0009887">
    <property type="term" value="P:animal organ morphogenesis"/>
    <property type="evidence" value="ECO:0007669"/>
    <property type="project" value="UniProtKB-ARBA"/>
</dbReference>
<dbReference type="GO" id="GO:0030855">
    <property type="term" value="P:epithelial cell differentiation"/>
    <property type="evidence" value="ECO:0007669"/>
    <property type="project" value="UniProtKB-ARBA"/>
</dbReference>
<keyword evidence="11" id="KW-0325">Glycoprotein</keyword>
<evidence type="ECO:0000259" key="17">
    <source>
        <dbReference type="PROSITE" id="PS50268"/>
    </source>
</evidence>
<evidence type="ECO:0000256" key="2">
    <source>
        <dbReference type="ARBA" id="ARBA00022536"/>
    </source>
</evidence>
<reference evidence="18" key="1">
    <citation type="submission" date="2023-07" db="EMBL/GenBank/DDBJ databases">
        <title>Chromosome-level genome assembly of Artemia franciscana.</title>
        <authorList>
            <person name="Jo E."/>
        </authorList>
    </citation>
    <scope>NUCLEOTIDE SEQUENCE</scope>
    <source>
        <tissue evidence="18">Whole body</tissue>
    </source>
</reference>
<comment type="function">
    <text evidence="14">Cadherins are calcium-dependent cell adhesion proteins.</text>
</comment>
<dbReference type="FunFam" id="2.60.40.60:FF:000032">
    <property type="entry name" value="FAT atypical cadherin 1"/>
    <property type="match status" value="1"/>
</dbReference>
<keyword evidence="4" id="KW-0732">Signal</keyword>
<comment type="caution">
    <text evidence="18">The sequence shown here is derived from an EMBL/GenBank/DDBJ whole genome shotgun (WGS) entry which is preliminary data.</text>
</comment>
<feature type="compositionally biased region" description="Basic and acidic residues" evidence="15">
    <location>
        <begin position="961"/>
        <end position="981"/>
    </location>
</feature>
<evidence type="ECO:0000256" key="3">
    <source>
        <dbReference type="ARBA" id="ARBA00022692"/>
    </source>
</evidence>
<proteinExistence type="predicted"/>
<protein>
    <recommendedName>
        <fullName evidence="17">Cadherin domain-containing protein</fullName>
    </recommendedName>
</protein>
<keyword evidence="7 13" id="KW-0130">Cell adhesion</keyword>
<dbReference type="CDD" id="cd11304">
    <property type="entry name" value="Cadherin_repeat"/>
    <property type="match status" value="9"/>
</dbReference>
<dbReference type="InterPro" id="IPR000233">
    <property type="entry name" value="Cadherin_Y-type_LIR"/>
</dbReference>
<dbReference type="Gene3D" id="4.10.900.10">
    <property type="entry name" value="TCF3-CBD (Catenin binding domain)"/>
    <property type="match status" value="1"/>
</dbReference>
<dbReference type="PANTHER" id="PTHR24026">
    <property type="entry name" value="FAT ATYPICAL CADHERIN-RELATED"/>
    <property type="match status" value="1"/>
</dbReference>
<dbReference type="FunFam" id="2.60.40.60:FF:000104">
    <property type="entry name" value="cadherin-23 isoform X1"/>
    <property type="match status" value="1"/>
</dbReference>
<keyword evidence="9 16" id="KW-0472">Membrane</keyword>
<evidence type="ECO:0000256" key="7">
    <source>
        <dbReference type="ARBA" id="ARBA00022889"/>
    </source>
</evidence>
<dbReference type="GO" id="GO:0007424">
    <property type="term" value="P:open tracheal system development"/>
    <property type="evidence" value="ECO:0007669"/>
    <property type="project" value="UniProtKB-ARBA"/>
</dbReference>
<gene>
    <name evidence="18" type="ORF">QYM36_004210</name>
</gene>
<feature type="domain" description="Cadherin" evidence="17">
    <location>
        <begin position="600"/>
        <end position="705"/>
    </location>
</feature>
<feature type="region of interest" description="Disordered" evidence="15">
    <location>
        <begin position="1298"/>
        <end position="1341"/>
    </location>
</feature>
<evidence type="ECO:0000256" key="9">
    <source>
        <dbReference type="ARBA" id="ARBA00023136"/>
    </source>
</evidence>
<dbReference type="FunFam" id="2.60.40.60:FF:000353">
    <property type="entry name" value="Dachsous, isoform B"/>
    <property type="match status" value="1"/>
</dbReference>
<keyword evidence="19" id="KW-1185">Reference proteome</keyword>
<dbReference type="PRINTS" id="PR00205">
    <property type="entry name" value="CADHERIN"/>
</dbReference>
<keyword evidence="6 12" id="KW-0106">Calcium</keyword>
<dbReference type="InterPro" id="IPR015919">
    <property type="entry name" value="Cadherin-like_sf"/>
</dbReference>
<feature type="transmembrane region" description="Helical" evidence="16">
    <location>
        <begin position="930"/>
        <end position="952"/>
    </location>
</feature>
<dbReference type="EMBL" id="JAVRJZ010000007">
    <property type="protein sequence ID" value="KAK2720249.1"/>
    <property type="molecule type" value="Genomic_DNA"/>
</dbReference>
<dbReference type="InterPro" id="IPR020894">
    <property type="entry name" value="Cadherin_CS"/>
</dbReference>
<keyword evidence="8 16" id="KW-1133">Transmembrane helix</keyword>
<evidence type="ECO:0000256" key="14">
    <source>
        <dbReference type="RuleBase" id="RU004357"/>
    </source>
</evidence>
<comment type="subcellular location">
    <subcellularLocation>
        <location evidence="13">Cell membrane</location>
        <topology evidence="13">Single-pass type I membrane protein</topology>
    </subcellularLocation>
    <subcellularLocation>
        <location evidence="1">Membrane</location>
        <topology evidence="1">Single-pass membrane protein</topology>
    </subcellularLocation>
</comment>
<evidence type="ECO:0000256" key="13">
    <source>
        <dbReference type="RuleBase" id="RU003318"/>
    </source>
</evidence>
<evidence type="ECO:0000313" key="18">
    <source>
        <dbReference type="EMBL" id="KAK2720249.1"/>
    </source>
</evidence>
<feature type="domain" description="Cadherin" evidence="17">
    <location>
        <begin position="808"/>
        <end position="910"/>
    </location>
</feature>
<dbReference type="Pfam" id="PF01049">
    <property type="entry name" value="CADH_Y-type_LIR"/>
    <property type="match status" value="1"/>
</dbReference>
<dbReference type="FunFam" id="2.60.40.60:FF:000140">
    <property type="entry name" value="Dachsous cadherin-related 1"/>
    <property type="match status" value="1"/>
</dbReference>
<keyword evidence="2" id="KW-0245">EGF-like domain</keyword>
<evidence type="ECO:0000256" key="11">
    <source>
        <dbReference type="ARBA" id="ARBA00023180"/>
    </source>
</evidence>
<dbReference type="GO" id="GO:0005509">
    <property type="term" value="F:calcium ion binding"/>
    <property type="evidence" value="ECO:0007669"/>
    <property type="project" value="UniProtKB-UniRule"/>
</dbReference>
<accession>A0AA88I4X5</accession>
<name>A0AA88I4X5_ARTSF</name>
<evidence type="ECO:0000313" key="19">
    <source>
        <dbReference type="Proteomes" id="UP001187531"/>
    </source>
</evidence>
<feature type="domain" description="Cadherin" evidence="17">
    <location>
        <begin position="389"/>
        <end position="493"/>
    </location>
</feature>
<dbReference type="PROSITE" id="PS50268">
    <property type="entry name" value="CADHERIN_2"/>
    <property type="match status" value="9"/>
</dbReference>
<evidence type="ECO:0000256" key="12">
    <source>
        <dbReference type="PROSITE-ProRule" id="PRU00043"/>
    </source>
</evidence>
<keyword evidence="5" id="KW-0677">Repeat</keyword>
<keyword evidence="3 13" id="KW-0812">Transmembrane</keyword>
<evidence type="ECO:0000256" key="16">
    <source>
        <dbReference type="SAM" id="Phobius"/>
    </source>
</evidence>
<dbReference type="FunFam" id="2.60.40.60:FF:000106">
    <property type="entry name" value="FAT atypical cadherin 4"/>
    <property type="match status" value="1"/>
</dbReference>
<feature type="domain" description="Cadherin" evidence="17">
    <location>
        <begin position="288"/>
        <end position="388"/>
    </location>
</feature>
<feature type="compositionally biased region" description="Low complexity" evidence="15">
    <location>
        <begin position="1321"/>
        <end position="1335"/>
    </location>
</feature>
<dbReference type="PROSITE" id="PS00232">
    <property type="entry name" value="CADHERIN_1"/>
    <property type="match status" value="3"/>
</dbReference>
<dbReference type="InterPro" id="IPR027397">
    <property type="entry name" value="Catenin-bd_sf"/>
</dbReference>
<feature type="domain" description="Cadherin" evidence="17">
    <location>
        <begin position="706"/>
        <end position="807"/>
    </location>
</feature>
<organism evidence="18 19">
    <name type="scientific">Artemia franciscana</name>
    <name type="common">Brine shrimp</name>
    <name type="synonym">Artemia sanfranciscana</name>
    <dbReference type="NCBI Taxonomy" id="6661"/>
    <lineage>
        <taxon>Eukaryota</taxon>
        <taxon>Metazoa</taxon>
        <taxon>Ecdysozoa</taxon>
        <taxon>Arthropoda</taxon>
        <taxon>Crustacea</taxon>
        <taxon>Branchiopoda</taxon>
        <taxon>Anostraca</taxon>
        <taxon>Artemiidae</taxon>
        <taxon>Artemia</taxon>
    </lineage>
</organism>
<feature type="region of interest" description="Disordered" evidence="15">
    <location>
        <begin position="957"/>
        <end position="1036"/>
    </location>
</feature>
<evidence type="ECO:0000256" key="6">
    <source>
        <dbReference type="ARBA" id="ARBA00022837"/>
    </source>
</evidence>
<dbReference type="GO" id="GO:0007156">
    <property type="term" value="P:homophilic cell adhesion via plasma membrane adhesion molecules"/>
    <property type="evidence" value="ECO:0007669"/>
    <property type="project" value="InterPro"/>
</dbReference>
<sequence length="1341" mass="147564">MKSFLNDKGSRFRIHPTSGIITTPSALTMEAGRLLHLEVIARDRGSPSLSSTGLVQIRVGDGSGSELLSGSPTLRFQNSSYTVRLQENAPVGRDVVQVLAVRSDGRRQRINYSFGSGNEDLTFEINSNNGLIRVRDPKNLDFEMNQSFKLIVVAQAEGQTPLYGYAAVWIELIDQNDNSPRFTQDHYMASVWEGNNKGTFVMQVSAADSDSNINAKVAYHIVDGNYDNAFVIDPPFSGIIKTNIVLDREIRDSYRLTIIATDDGTPQLTGTCSLRINIVDVNDNQPTFPPYSVVSVSEGSVVGTVITTITANDVDTNPTLVYDFAEGGNPDRRFAIDRFSGRITLAAPLDHEKQSRYTLRIQASDSAHVTETSLMVTVLDENDNAPMFSQYSYDVLVPELTNTGRAILTVNATDRDSGMNAKIRYSIVSGLWEGFYIGEDTGVIFANRSIPYDPRRSVMYLLIKAEDSGRPPKSVLAPVRIVIADVNNHAPKFTQDVYSVLLPEDSPRGTTVVQVTANDRDETRDNRNIDYFIEDGNLNGTFQITSDSGEIILLRPADREQVLNFQLKILAMDRGSPSRNATADVTIVVEDANDNPPVFNQSLFEVNINEGKLVGSPVIQLYATDCDEGDNGRIRYDITSGNELKMFEIDPVTGIVVIKKPLDYDKRLEYKLVIRASDGHKKHPLSAITALSVKLLDENDNMPIFPINQYHEYVPENMPLGTSVFTAKANDLDKGIFGKLNYTISESDGSNFAVDKHSGVVTTSAIFDYEMKSKYYFVITATDLGNMTASAQVLVEIESRDEFTPEFDERSYNFVMRSDANVGYAVGRVHATDKDKGVDGRVVYHLRNSHQNFKINKTNGIITVKKRLDDQAGGRRKRELQQSPSVSLVVVASSGRYGSLTNMTVVEITIDGEGVLSTSESSVSVGMADWALGLLISLVFLVIGFIATLVFLHMRHRRQSKKADNTHGKEGMASMSEHHYDQSTFDTLSYPPEYDNMPGYDPTERRHRHVNTTSEISDQSHSASSGRGSAEEGENDVDEEIRMINEGPLRQQQQAAKLQRLGLNVLIPDSGIHAGDDDNLSDVSVQNTQEYLARLGIDTSRSDLPDHSALALPPHLTHPAIHSHSLASMHIYDESGGADTENMDFSHLIYAKLNDGSTGSVIEGQRPYSYVVDDSQPSMTGSLSSIVHSEEELTGSYNWDYLLDWGPQYQPLAHVFGEIARLKDDTMRDDYSTSSSASKKSVITPIKTIPPPLITSVAPRTIVPVVTNRVSYPSVPMLPRSPISHESSFAGPALSPSFSPSLSPLATRSPSISPMVTSGLVRSSRSAVSAPSTSSEAELRL</sequence>